<comment type="function">
    <text evidence="1">Catalyzes the specific phosphorylation of 1,6-anhydro-N-acetylmuramic acid (anhMurNAc) with the simultaneous cleavage of the 1,6-anhydro ring, generating MurNAc-6-P. Is required for the utilization of anhMurNAc either imported from the medium or derived from its own cell wall murein, and thus plays a role in cell wall recycling.</text>
</comment>
<dbReference type="NCBIfam" id="NF007139">
    <property type="entry name" value="PRK09585.1-3"/>
    <property type="match status" value="1"/>
</dbReference>
<dbReference type="PANTHER" id="PTHR30605">
    <property type="entry name" value="ANHYDRO-N-ACETYLMURAMIC ACID KINASE"/>
    <property type="match status" value="1"/>
</dbReference>
<reference evidence="2 3" key="1">
    <citation type="submission" date="2023-02" db="EMBL/GenBank/DDBJ databases">
        <title>Genome Sequence of L. cardiaca H63T.</title>
        <authorList>
            <person name="Lopez A.E."/>
            <person name="Cianciotto N.P."/>
        </authorList>
    </citation>
    <scope>NUCLEOTIDE SEQUENCE [LARGE SCALE GENOMIC DNA]</scope>
    <source>
        <strain evidence="2 3">H63</strain>
    </source>
</reference>
<keyword evidence="1" id="KW-0067">ATP-binding</keyword>
<comment type="caution">
    <text evidence="1">Lacks conserved residue(s) required for the propagation of feature annotation.</text>
</comment>
<dbReference type="GO" id="GO:0016301">
    <property type="term" value="F:kinase activity"/>
    <property type="evidence" value="ECO:0007669"/>
    <property type="project" value="UniProtKB-KW"/>
</dbReference>
<comment type="pathway">
    <text evidence="1">Amino-sugar metabolism; 1,6-anhydro-N-acetylmuramate degradation.</text>
</comment>
<evidence type="ECO:0000313" key="2">
    <source>
        <dbReference type="EMBL" id="WED44225.1"/>
    </source>
</evidence>
<dbReference type="Pfam" id="PF03702">
    <property type="entry name" value="AnmK"/>
    <property type="match status" value="1"/>
</dbReference>
<protein>
    <recommendedName>
        <fullName evidence="1">Anhydro-N-acetylmuramic acid kinase</fullName>
        <ecNumber evidence="1">2.7.1.170</ecNumber>
    </recommendedName>
    <alternativeName>
        <fullName evidence="1">AnhMurNAc kinase</fullName>
    </alternativeName>
</protein>
<comment type="similarity">
    <text evidence="1">Belongs to the anhydro-N-acetylmuramic acid kinase family.</text>
</comment>
<comment type="pathway">
    <text evidence="1">Cell wall biogenesis; peptidoglycan recycling.</text>
</comment>
<keyword evidence="3" id="KW-1185">Reference proteome</keyword>
<accession>A0ABY8AU73</accession>
<comment type="catalytic activity">
    <reaction evidence="1">
        <text>1,6-anhydro-N-acetyl-beta-muramate + ATP + H2O = N-acetyl-D-muramate 6-phosphate + ADP + H(+)</text>
        <dbReference type="Rhea" id="RHEA:24952"/>
        <dbReference type="ChEBI" id="CHEBI:15377"/>
        <dbReference type="ChEBI" id="CHEBI:15378"/>
        <dbReference type="ChEBI" id="CHEBI:30616"/>
        <dbReference type="ChEBI" id="CHEBI:58690"/>
        <dbReference type="ChEBI" id="CHEBI:58722"/>
        <dbReference type="ChEBI" id="CHEBI:456216"/>
        <dbReference type="EC" id="2.7.1.170"/>
    </reaction>
</comment>
<dbReference type="RefSeq" id="WP_275090041.1">
    <property type="nucleotide sequence ID" value="NZ_CP119078.1"/>
</dbReference>
<dbReference type="InterPro" id="IPR005338">
    <property type="entry name" value="Anhydro_N_Ac-Mur_kinase"/>
</dbReference>
<gene>
    <name evidence="1" type="primary">anmK</name>
    <name evidence="2" type="ORF">PXX05_05405</name>
</gene>
<evidence type="ECO:0000313" key="3">
    <source>
        <dbReference type="Proteomes" id="UP001222087"/>
    </source>
</evidence>
<dbReference type="SUPFAM" id="SSF53067">
    <property type="entry name" value="Actin-like ATPase domain"/>
    <property type="match status" value="1"/>
</dbReference>
<sequence length="354" mass="38973">MDGVDAALIDLERNQFIAGLTRPYSGIAKDFLNQVLSEESLTLKAVSQLNTLLGREFAQASLDLMEKTNISAAQIKAIGSHGQTLCHDATAEIPYTLQLGCPHTIAERTGVTVVADFRTRDLIVGGQGAPFAPIYHQALFKNHHFPLAVINIGGIANITYLADESTIYGYDIGPGNCLMDAWIKRHLGQDYDRNGDWANSGQIIEPLLESLLHDFYFKRELPKSIGKEYFSLFWLDKHLQSSYSAVDIQATLLMLTAHTIAEAVNKEQQRSQQVLICGGGAHNHALLHALKKLLPTTPVESTHAYGINPDFIEALMFAWLAEKTLNNIPLDMRQITGAKHLAILGTIYPAGIDK</sequence>
<evidence type="ECO:0000256" key="1">
    <source>
        <dbReference type="HAMAP-Rule" id="MF_01270"/>
    </source>
</evidence>
<dbReference type="HAMAP" id="MF_01270">
    <property type="entry name" value="AnhMurNAc_kinase"/>
    <property type="match status" value="1"/>
</dbReference>
<keyword evidence="1 2" id="KW-0808">Transferase</keyword>
<dbReference type="Proteomes" id="UP001222087">
    <property type="component" value="Chromosome"/>
</dbReference>
<name>A0ABY8AU73_9GAMM</name>
<dbReference type="EC" id="2.7.1.170" evidence="1"/>
<keyword evidence="1" id="KW-0119">Carbohydrate metabolism</keyword>
<keyword evidence="1 2" id="KW-0418">Kinase</keyword>
<dbReference type="InterPro" id="IPR043129">
    <property type="entry name" value="ATPase_NBD"/>
</dbReference>
<organism evidence="2 3">
    <name type="scientific">Legionella cardiaca</name>
    <dbReference type="NCBI Taxonomy" id="1071983"/>
    <lineage>
        <taxon>Bacteria</taxon>
        <taxon>Pseudomonadati</taxon>
        <taxon>Pseudomonadota</taxon>
        <taxon>Gammaproteobacteria</taxon>
        <taxon>Legionellales</taxon>
        <taxon>Legionellaceae</taxon>
        <taxon>Legionella</taxon>
    </lineage>
</organism>
<dbReference type="Gene3D" id="3.30.420.40">
    <property type="match status" value="2"/>
</dbReference>
<dbReference type="EMBL" id="CP119078">
    <property type="protein sequence ID" value="WED44225.1"/>
    <property type="molecule type" value="Genomic_DNA"/>
</dbReference>
<keyword evidence="1" id="KW-0547">Nucleotide-binding</keyword>
<proteinExistence type="inferred from homology"/>
<dbReference type="PANTHER" id="PTHR30605:SF0">
    <property type="entry name" value="ANHYDRO-N-ACETYLMURAMIC ACID KINASE"/>
    <property type="match status" value="1"/>
</dbReference>